<dbReference type="EMBL" id="SNRW01023824">
    <property type="protein sequence ID" value="KAA6362711.1"/>
    <property type="molecule type" value="Genomic_DNA"/>
</dbReference>
<reference evidence="1 2" key="1">
    <citation type="submission" date="2019-03" db="EMBL/GenBank/DDBJ databases">
        <title>Single cell metagenomics reveals metabolic interactions within the superorganism composed of flagellate Streblomastix strix and complex community of Bacteroidetes bacteria on its surface.</title>
        <authorList>
            <person name="Treitli S.C."/>
            <person name="Kolisko M."/>
            <person name="Husnik F."/>
            <person name="Keeling P."/>
            <person name="Hampl V."/>
        </authorList>
    </citation>
    <scope>NUCLEOTIDE SEQUENCE [LARGE SCALE GENOMIC DNA]</scope>
    <source>
        <strain evidence="1">ST1C</strain>
    </source>
</reference>
<protein>
    <submittedName>
        <fullName evidence="1">Uncharacterized protein</fullName>
    </submittedName>
</protein>
<evidence type="ECO:0000313" key="1">
    <source>
        <dbReference type="EMBL" id="KAA6362711.1"/>
    </source>
</evidence>
<evidence type="ECO:0000313" key="2">
    <source>
        <dbReference type="Proteomes" id="UP000324800"/>
    </source>
</evidence>
<dbReference type="Proteomes" id="UP000324800">
    <property type="component" value="Unassembled WGS sequence"/>
</dbReference>
<dbReference type="AlphaFoldDB" id="A0A5J4TYJ3"/>
<organism evidence="1 2">
    <name type="scientific">Streblomastix strix</name>
    <dbReference type="NCBI Taxonomy" id="222440"/>
    <lineage>
        <taxon>Eukaryota</taxon>
        <taxon>Metamonada</taxon>
        <taxon>Preaxostyla</taxon>
        <taxon>Oxymonadida</taxon>
        <taxon>Streblomastigidae</taxon>
        <taxon>Streblomastix</taxon>
    </lineage>
</organism>
<proteinExistence type="predicted"/>
<accession>A0A5J4TYJ3</accession>
<name>A0A5J4TYJ3_9EUKA</name>
<gene>
    <name evidence="1" type="ORF">EZS28_041762</name>
</gene>
<sequence>MANRWACVRFPNFCYTNKTCKLLGAERSHILSAQTGQHLPSCLLSLIISSTILPPLNISVSRFKPELEEVISCSLNRHSSVILVAVQATNKAIATNYTTLELINVLFVMYYSRVSRFQTTLSFGLLDDVRCSPFVKSLIIGEWFTLIILEDQLRVSDLQSSGNDKPVLFLRQVSKLIFAIRVLTVPLSKPAADLVLVLVERDPCRSGQLSWEEIQISGLSPVQPNEIAFLLTTLRSCYGLQYLQHRFIVRDAKRSIVSSSYRNVIA</sequence>
<comment type="caution">
    <text evidence="1">The sequence shown here is derived from an EMBL/GenBank/DDBJ whole genome shotgun (WGS) entry which is preliminary data.</text>
</comment>